<gene>
    <name evidence="12" type="ORF">OL497_01145</name>
</gene>
<dbReference type="InterPro" id="IPR036942">
    <property type="entry name" value="Beta-barrel_TonB_sf"/>
</dbReference>
<keyword evidence="2 8" id="KW-0813">Transport</keyword>
<feature type="domain" description="TonB-dependent receptor-like beta-barrel" evidence="10">
    <location>
        <begin position="323"/>
        <end position="700"/>
    </location>
</feature>
<evidence type="ECO:0000259" key="10">
    <source>
        <dbReference type="Pfam" id="PF00593"/>
    </source>
</evidence>
<comment type="caution">
    <text evidence="12">The sequence shown here is derived from an EMBL/GenBank/DDBJ whole genome shotgun (WGS) entry which is preliminary data.</text>
</comment>
<dbReference type="PANTHER" id="PTHR30069">
    <property type="entry name" value="TONB-DEPENDENT OUTER MEMBRANE RECEPTOR"/>
    <property type="match status" value="1"/>
</dbReference>
<dbReference type="Pfam" id="PF00593">
    <property type="entry name" value="TonB_dep_Rec_b-barrel"/>
    <property type="match status" value="1"/>
</dbReference>
<dbReference type="InterPro" id="IPR039426">
    <property type="entry name" value="TonB-dep_rcpt-like"/>
</dbReference>
<dbReference type="EMBL" id="JAPDNS010000001">
    <property type="protein sequence ID" value="MCW3482486.1"/>
    <property type="molecule type" value="Genomic_DNA"/>
</dbReference>
<feature type="domain" description="TonB-dependent receptor plug" evidence="11">
    <location>
        <begin position="113"/>
        <end position="217"/>
    </location>
</feature>
<evidence type="ECO:0000256" key="1">
    <source>
        <dbReference type="ARBA" id="ARBA00004571"/>
    </source>
</evidence>
<dbReference type="RefSeq" id="WP_264726902.1">
    <property type="nucleotide sequence ID" value="NZ_JAPDNR010000001.1"/>
</dbReference>
<dbReference type="InterPro" id="IPR000531">
    <property type="entry name" value="Beta-barrel_TonB"/>
</dbReference>
<evidence type="ECO:0000256" key="9">
    <source>
        <dbReference type="RuleBase" id="RU003357"/>
    </source>
</evidence>
<dbReference type="InterPro" id="IPR037066">
    <property type="entry name" value="Plug_dom_sf"/>
</dbReference>
<keyword evidence="12" id="KW-0675">Receptor</keyword>
<dbReference type="Pfam" id="PF07715">
    <property type="entry name" value="Plug"/>
    <property type="match status" value="1"/>
</dbReference>
<dbReference type="Proteomes" id="UP001207742">
    <property type="component" value="Unassembled WGS sequence"/>
</dbReference>
<evidence type="ECO:0000256" key="3">
    <source>
        <dbReference type="ARBA" id="ARBA00022452"/>
    </source>
</evidence>
<accession>A0ABT3IEV8</accession>
<keyword evidence="3 8" id="KW-1134">Transmembrane beta strand</keyword>
<dbReference type="Gene3D" id="2.170.130.10">
    <property type="entry name" value="TonB-dependent receptor, plug domain"/>
    <property type="match status" value="1"/>
</dbReference>
<keyword evidence="7 8" id="KW-0998">Cell outer membrane</keyword>
<evidence type="ECO:0000256" key="5">
    <source>
        <dbReference type="ARBA" id="ARBA00023077"/>
    </source>
</evidence>
<comment type="subcellular location">
    <subcellularLocation>
        <location evidence="1 8">Cell outer membrane</location>
        <topology evidence="1 8">Multi-pass membrane protein</topology>
    </subcellularLocation>
</comment>
<dbReference type="PANTHER" id="PTHR30069:SF36">
    <property type="entry name" value="BLL6948 PROTEIN"/>
    <property type="match status" value="1"/>
</dbReference>
<evidence type="ECO:0000259" key="11">
    <source>
        <dbReference type="Pfam" id="PF07715"/>
    </source>
</evidence>
<dbReference type="SUPFAM" id="SSF56935">
    <property type="entry name" value="Porins"/>
    <property type="match status" value="1"/>
</dbReference>
<evidence type="ECO:0000256" key="6">
    <source>
        <dbReference type="ARBA" id="ARBA00023136"/>
    </source>
</evidence>
<keyword evidence="6 8" id="KW-0472">Membrane</keyword>
<comment type="similarity">
    <text evidence="8 9">Belongs to the TonB-dependent receptor family.</text>
</comment>
<organism evidence="12 13">
    <name type="scientific">Chitinophaga nivalis</name>
    <dbReference type="NCBI Taxonomy" id="2991709"/>
    <lineage>
        <taxon>Bacteria</taxon>
        <taxon>Pseudomonadati</taxon>
        <taxon>Bacteroidota</taxon>
        <taxon>Chitinophagia</taxon>
        <taxon>Chitinophagales</taxon>
        <taxon>Chitinophagaceae</taxon>
        <taxon>Chitinophaga</taxon>
    </lineage>
</organism>
<dbReference type="PROSITE" id="PS52016">
    <property type="entry name" value="TONB_DEPENDENT_REC_3"/>
    <property type="match status" value="1"/>
</dbReference>
<evidence type="ECO:0000313" key="13">
    <source>
        <dbReference type="Proteomes" id="UP001207742"/>
    </source>
</evidence>
<sequence length="744" mass="83225">MKFLLLFIFMLMGVAVEAQVKTIYLYSLLGKVPVPGAITIRQDRLPVQVSNGIGALRIDPAVSPTYTIYTVGYDSLVVDAQQIADRSIIYLAEKNTSLREVVVRTPPSIGVLNTISDVDIHLRPIVTSQDVLRIVPGLFIGQHAGGGKAEQIFLRGFDIDHGTDFGITVDGMPVNMVSHAHGQGYADLHFVIPELIEKVDFDKGPYFADKGNFVTAGFADFKLKNYLKQNFVKAEGGQFNTWRAVAAVNLLNKASIIKSGNSLYAGAEYSHTKGYFDSPQNFNRFNGILKYHGKISENASLSAHISGFTSSWNASGQIPDRAVKQGLIGWYGAIDDTEGGSTSRYNANVSLHTTFDNGLQWNNRVYYSYYRFNLFSNFTFYLNNPAEGDQIRQSEQRHLAGLQSDISYNNNIGRLQGAFKAGVQVRTDMTKDSELSNTKNRTKLLDKIMLGDIHEVSAGVYAEQLFRLSSTLELAVGARGDIFLNSYNDKLINQKLSARSHMVSPKLRLNYKANDYVQLYGYFGKGFHTNDTRVAVQRNGREVVTPALGTDLGGIFKIGDKVLLQTALWYLWLQQEFIYVGDEGIVEPSGKTRRYGGDLSFRYEILRYLYADADLNVSMPRAVGVPKKEHYLPLAPEVTSTGGLNYVNNKGWNGSIRYRFMGKRPANEDYSVTAKGYFICDAGLSYSKQNWEAGLFVQNIFNTKWKETQFDTETRLKDEPEPVSEIHFTPGTPFFARLSFTIFF</sequence>
<keyword evidence="4 8" id="KW-0812">Transmembrane</keyword>
<evidence type="ECO:0000256" key="2">
    <source>
        <dbReference type="ARBA" id="ARBA00022448"/>
    </source>
</evidence>
<keyword evidence="5 9" id="KW-0798">TonB box</keyword>
<evidence type="ECO:0000313" key="12">
    <source>
        <dbReference type="EMBL" id="MCW3482486.1"/>
    </source>
</evidence>
<evidence type="ECO:0000256" key="4">
    <source>
        <dbReference type="ARBA" id="ARBA00022692"/>
    </source>
</evidence>
<dbReference type="InterPro" id="IPR012910">
    <property type="entry name" value="Plug_dom"/>
</dbReference>
<evidence type="ECO:0000256" key="7">
    <source>
        <dbReference type="ARBA" id="ARBA00023237"/>
    </source>
</evidence>
<dbReference type="Gene3D" id="2.40.170.20">
    <property type="entry name" value="TonB-dependent receptor, beta-barrel domain"/>
    <property type="match status" value="1"/>
</dbReference>
<reference evidence="12 13" key="1">
    <citation type="submission" date="2022-10" db="EMBL/GenBank/DDBJ databases">
        <title>Chitinophaga nivalis PC15 sp. nov., isolated from Pyeongchang county, South Korea.</title>
        <authorList>
            <person name="Trinh H.N."/>
        </authorList>
    </citation>
    <scope>NUCLEOTIDE SEQUENCE [LARGE SCALE GENOMIC DNA]</scope>
    <source>
        <strain evidence="12 13">PC14</strain>
    </source>
</reference>
<proteinExistence type="inferred from homology"/>
<evidence type="ECO:0000256" key="8">
    <source>
        <dbReference type="PROSITE-ProRule" id="PRU01360"/>
    </source>
</evidence>
<keyword evidence="13" id="KW-1185">Reference proteome</keyword>
<protein>
    <submittedName>
        <fullName evidence="12">TonB-dependent receptor</fullName>
    </submittedName>
</protein>
<name>A0ABT3IEV8_9BACT</name>